<evidence type="ECO:0000256" key="3">
    <source>
        <dbReference type="ARBA" id="ARBA00023242"/>
    </source>
</evidence>
<dbReference type="Pfam" id="PF03221">
    <property type="entry name" value="HTH_Tnp_Tc5"/>
    <property type="match status" value="1"/>
</dbReference>
<dbReference type="Proteomes" id="UP000735302">
    <property type="component" value="Unassembled WGS sequence"/>
</dbReference>
<dbReference type="InterPro" id="IPR006600">
    <property type="entry name" value="HTH_CenpB_DNA-bd_dom"/>
</dbReference>
<dbReference type="Gene3D" id="1.10.10.60">
    <property type="entry name" value="Homeodomain-like"/>
    <property type="match status" value="2"/>
</dbReference>
<proteinExistence type="predicted"/>
<organism evidence="6 7">
    <name type="scientific">Plakobranchus ocellatus</name>
    <dbReference type="NCBI Taxonomy" id="259542"/>
    <lineage>
        <taxon>Eukaryota</taxon>
        <taxon>Metazoa</taxon>
        <taxon>Spiralia</taxon>
        <taxon>Lophotrochozoa</taxon>
        <taxon>Mollusca</taxon>
        <taxon>Gastropoda</taxon>
        <taxon>Heterobranchia</taxon>
        <taxon>Euthyneura</taxon>
        <taxon>Panpulmonata</taxon>
        <taxon>Sacoglossa</taxon>
        <taxon>Placobranchoidea</taxon>
        <taxon>Plakobranchidae</taxon>
        <taxon>Plakobranchus</taxon>
    </lineage>
</organism>
<feature type="domain" description="HTH CENPB-type" evidence="5">
    <location>
        <begin position="73"/>
        <end position="143"/>
    </location>
</feature>
<dbReference type="InterPro" id="IPR007889">
    <property type="entry name" value="HTH_Psq"/>
</dbReference>
<dbReference type="Pfam" id="PF03184">
    <property type="entry name" value="DDE_1"/>
    <property type="match status" value="1"/>
</dbReference>
<protein>
    <submittedName>
        <fullName evidence="6">Tigger transposable element-derived protein</fullName>
    </submittedName>
</protein>
<name>A0AAV4AJU1_9GAST</name>
<dbReference type="PROSITE" id="PS51253">
    <property type="entry name" value="HTH_CENPB"/>
    <property type="match status" value="1"/>
</dbReference>
<dbReference type="Pfam" id="PF04218">
    <property type="entry name" value="CENP-B_N"/>
    <property type="match status" value="1"/>
</dbReference>
<dbReference type="PANTHER" id="PTHR19303:SF73">
    <property type="entry name" value="PROTEIN PDC2"/>
    <property type="match status" value="1"/>
</dbReference>
<evidence type="ECO:0000259" key="5">
    <source>
        <dbReference type="PROSITE" id="PS51253"/>
    </source>
</evidence>
<keyword evidence="7" id="KW-1185">Reference proteome</keyword>
<comment type="caution">
    <text evidence="6">The sequence shown here is derived from an EMBL/GenBank/DDBJ whole genome shotgun (WGS) entry which is preliminary data.</text>
</comment>
<dbReference type="SUPFAM" id="SSF46689">
    <property type="entry name" value="Homeodomain-like"/>
    <property type="match status" value="2"/>
</dbReference>
<evidence type="ECO:0000313" key="6">
    <source>
        <dbReference type="EMBL" id="GFO08556.1"/>
    </source>
</evidence>
<dbReference type="InterPro" id="IPR004875">
    <property type="entry name" value="DDE_SF_endonuclease_dom"/>
</dbReference>
<comment type="subcellular location">
    <subcellularLocation>
        <location evidence="1">Nucleus</location>
    </subcellularLocation>
</comment>
<dbReference type="InterPro" id="IPR036397">
    <property type="entry name" value="RNaseH_sf"/>
</dbReference>
<dbReference type="PANTHER" id="PTHR19303">
    <property type="entry name" value="TRANSPOSON"/>
    <property type="match status" value="1"/>
</dbReference>
<evidence type="ECO:0000256" key="1">
    <source>
        <dbReference type="ARBA" id="ARBA00004123"/>
    </source>
</evidence>
<reference evidence="6 7" key="1">
    <citation type="journal article" date="2021" name="Elife">
        <title>Chloroplast acquisition without the gene transfer in kleptoplastic sea slugs, Plakobranchus ocellatus.</title>
        <authorList>
            <person name="Maeda T."/>
            <person name="Takahashi S."/>
            <person name="Yoshida T."/>
            <person name="Shimamura S."/>
            <person name="Takaki Y."/>
            <person name="Nagai Y."/>
            <person name="Toyoda A."/>
            <person name="Suzuki Y."/>
            <person name="Arimoto A."/>
            <person name="Ishii H."/>
            <person name="Satoh N."/>
            <person name="Nishiyama T."/>
            <person name="Hasebe M."/>
            <person name="Maruyama T."/>
            <person name="Minagawa J."/>
            <person name="Obokata J."/>
            <person name="Shigenobu S."/>
        </authorList>
    </citation>
    <scope>NUCLEOTIDE SEQUENCE [LARGE SCALE GENOMIC DNA]</scope>
</reference>
<dbReference type="EMBL" id="BLXT01003971">
    <property type="protein sequence ID" value="GFO08556.1"/>
    <property type="molecule type" value="Genomic_DNA"/>
</dbReference>
<evidence type="ECO:0000256" key="2">
    <source>
        <dbReference type="ARBA" id="ARBA00023125"/>
    </source>
</evidence>
<dbReference type="InterPro" id="IPR050863">
    <property type="entry name" value="CenT-Element_Derived"/>
</dbReference>
<gene>
    <name evidence="6" type="ORF">PoB_003506100</name>
</gene>
<feature type="region of interest" description="Disordered" evidence="4">
    <location>
        <begin position="441"/>
        <end position="462"/>
    </location>
</feature>
<dbReference type="SMART" id="SM00674">
    <property type="entry name" value="CENPB"/>
    <property type="match status" value="1"/>
</dbReference>
<dbReference type="InterPro" id="IPR009057">
    <property type="entry name" value="Homeodomain-like_sf"/>
</dbReference>
<sequence>MASLKANPLKRKHTTLTLETKLKLLSEVDNMEKAQTKKEIAEKYRIPANTLSTILKNREKLEKMASTSSVNLGKKRTRPSKVEDVDEGLLTWFKQARTLGAPINWPILMEKAGELGKKLGISFVPCSGWLGRFKRRHGIVFKAVSGETASVDMSTIDTWRSSALQQLLQNYNVDDIFNADETGVFYKCLPDKTLDFKGNVCTGGKKAKDRLTVLVAANMSGSEKLLLLIIGKSAKPRCFNNTNKLPVEYAANKKAWMTSDIFISWLQKLDRKFLLQGRSVAMIVDNCPAHPSVDNLKAIKLVFLPPNTTSILQPCDQGIINIFKRNYRKAVVQRYLVHIDTGCPATFNISVLEVLYLMKKAWDDISTSAVANCFHHAGFYSQAESSETESETSQEDQDLVSLFDRLKGVVPVDGTLGAFLYIDEDVPTAEETSIQQIAADLREDKSESQEDEEETAPTTAAEASSALLTLKKFVIEQGTDDRRSSFFSFEDHVVKRARQTVITDHFKNKAAKLAK</sequence>
<evidence type="ECO:0000256" key="4">
    <source>
        <dbReference type="SAM" id="MobiDB-lite"/>
    </source>
</evidence>
<dbReference type="AlphaFoldDB" id="A0AAV4AJU1"/>
<evidence type="ECO:0000313" key="7">
    <source>
        <dbReference type="Proteomes" id="UP000735302"/>
    </source>
</evidence>
<accession>A0AAV4AJU1</accession>
<keyword evidence="3" id="KW-0539">Nucleus</keyword>
<dbReference type="Gene3D" id="3.30.420.10">
    <property type="entry name" value="Ribonuclease H-like superfamily/Ribonuclease H"/>
    <property type="match status" value="1"/>
</dbReference>
<dbReference type="GO" id="GO:0005634">
    <property type="term" value="C:nucleus"/>
    <property type="evidence" value="ECO:0007669"/>
    <property type="project" value="UniProtKB-SubCell"/>
</dbReference>
<dbReference type="GO" id="GO:0003677">
    <property type="term" value="F:DNA binding"/>
    <property type="evidence" value="ECO:0007669"/>
    <property type="project" value="UniProtKB-KW"/>
</dbReference>
<keyword evidence="2" id="KW-0238">DNA-binding</keyword>